<sequence>MSTEIIDLHHWFDSPPGHYLLQWEQGCFDAAVADIFGYHALQMGMPLLQGLRSSRIPHCWRAAGATFVAGPGAGPAPDLLLHTGALPFADNSLDLVLLPHTLELSADPHATLREVARVLLPEGRVVISGINPISLWGLHQRRFLQRWGGPWYLPEDCEFITPWRLRDWLRLLSFEVGQAQFGCYRPALRTAGWLRRFAWLDRLGPHAWPILGAGYFVVAIKRVHGMRLLEPAWRQRPPRAAQAVSALSRTSDEQHG</sequence>
<name>A0ABV9QBV2_9BURK</name>
<dbReference type="GO" id="GO:0008168">
    <property type="term" value="F:methyltransferase activity"/>
    <property type="evidence" value="ECO:0007669"/>
    <property type="project" value="UniProtKB-KW"/>
</dbReference>
<organism evidence="2 3">
    <name type="scientific">Giesbergeria sinuosa</name>
    <dbReference type="NCBI Taxonomy" id="80883"/>
    <lineage>
        <taxon>Bacteria</taxon>
        <taxon>Pseudomonadati</taxon>
        <taxon>Pseudomonadota</taxon>
        <taxon>Betaproteobacteria</taxon>
        <taxon>Burkholderiales</taxon>
        <taxon>Comamonadaceae</taxon>
        <taxon>Giesbergeria</taxon>
    </lineage>
</organism>
<reference evidence="3" key="1">
    <citation type="journal article" date="2019" name="Int. J. Syst. Evol. Microbiol.">
        <title>The Global Catalogue of Microorganisms (GCM) 10K type strain sequencing project: providing services to taxonomists for standard genome sequencing and annotation.</title>
        <authorList>
            <consortium name="The Broad Institute Genomics Platform"/>
            <consortium name="The Broad Institute Genome Sequencing Center for Infectious Disease"/>
            <person name="Wu L."/>
            <person name="Ma J."/>
        </authorList>
    </citation>
    <scope>NUCLEOTIDE SEQUENCE [LARGE SCALE GENOMIC DNA]</scope>
    <source>
        <strain evidence="3">CCUG 49452</strain>
    </source>
</reference>
<protein>
    <submittedName>
        <fullName evidence="2">Class I SAM-dependent methyltransferase</fullName>
        <ecNumber evidence="2">2.1.1.-</ecNumber>
    </submittedName>
</protein>
<keyword evidence="3" id="KW-1185">Reference proteome</keyword>
<gene>
    <name evidence="2" type="ORF">ACFO6X_06060</name>
</gene>
<dbReference type="Proteomes" id="UP001596001">
    <property type="component" value="Unassembled WGS sequence"/>
</dbReference>
<keyword evidence="2" id="KW-0489">Methyltransferase</keyword>
<evidence type="ECO:0000259" key="1">
    <source>
        <dbReference type="Pfam" id="PF08241"/>
    </source>
</evidence>
<keyword evidence="2" id="KW-0808">Transferase</keyword>
<feature type="domain" description="Methyltransferase type 11" evidence="1">
    <location>
        <begin position="85"/>
        <end position="127"/>
    </location>
</feature>
<proteinExistence type="predicted"/>
<evidence type="ECO:0000313" key="3">
    <source>
        <dbReference type="Proteomes" id="UP001596001"/>
    </source>
</evidence>
<dbReference type="Pfam" id="PF08241">
    <property type="entry name" value="Methyltransf_11"/>
    <property type="match status" value="1"/>
</dbReference>
<evidence type="ECO:0000313" key="2">
    <source>
        <dbReference type="EMBL" id="MFC4788550.1"/>
    </source>
</evidence>
<dbReference type="RefSeq" id="WP_382431079.1">
    <property type="nucleotide sequence ID" value="NZ_JBHSHJ010000003.1"/>
</dbReference>
<accession>A0ABV9QBV2</accession>
<dbReference type="GO" id="GO:0032259">
    <property type="term" value="P:methylation"/>
    <property type="evidence" value="ECO:0007669"/>
    <property type="project" value="UniProtKB-KW"/>
</dbReference>
<dbReference type="InterPro" id="IPR029063">
    <property type="entry name" value="SAM-dependent_MTases_sf"/>
</dbReference>
<comment type="caution">
    <text evidence="2">The sequence shown here is derived from an EMBL/GenBank/DDBJ whole genome shotgun (WGS) entry which is preliminary data.</text>
</comment>
<dbReference type="EC" id="2.1.1.-" evidence="2"/>
<dbReference type="SUPFAM" id="SSF53335">
    <property type="entry name" value="S-adenosyl-L-methionine-dependent methyltransferases"/>
    <property type="match status" value="1"/>
</dbReference>
<dbReference type="InterPro" id="IPR013216">
    <property type="entry name" value="Methyltransf_11"/>
</dbReference>
<dbReference type="Gene3D" id="3.40.50.150">
    <property type="entry name" value="Vaccinia Virus protein VP39"/>
    <property type="match status" value="1"/>
</dbReference>
<dbReference type="EMBL" id="JBHSHJ010000003">
    <property type="protein sequence ID" value="MFC4788550.1"/>
    <property type="molecule type" value="Genomic_DNA"/>
</dbReference>